<reference evidence="7 16" key="2">
    <citation type="submission" date="2016-09" db="EMBL/GenBank/DDBJ databases">
        <title>Lactobacillus reuteri KLR3005, genome sequencing and assembly.</title>
        <authorList>
            <person name="Lee J.-Y."/>
            <person name="Kim E.B."/>
            <person name="Choi Y.-J."/>
        </authorList>
    </citation>
    <scope>NUCLEOTIDE SEQUENCE [LARGE SCALE GENOMIC DNA]</scope>
    <source>
        <strain evidence="7 16">KLR3005</strain>
    </source>
</reference>
<dbReference type="PATRIC" id="fig|1598.90.peg.1573"/>
<evidence type="ECO:0000313" key="13">
    <source>
        <dbReference type="Proteomes" id="UP000184174"/>
    </source>
</evidence>
<reference evidence="8 15" key="3">
    <citation type="submission" date="2016-09" db="EMBL/GenBank/DDBJ databases">
        <title>Lactobacillus reuteri KLR3006, genome sequencing and assembly.</title>
        <authorList>
            <person name="Lee J.-Y."/>
            <person name="Kim E.B."/>
            <person name="Choi Y.-J."/>
        </authorList>
    </citation>
    <scope>NUCLEOTIDE SEQUENCE [LARGE SCALE GENOMIC DNA]</scope>
    <source>
        <strain evidence="8 15">KLR3006</strain>
    </source>
</reference>
<dbReference type="PANTHER" id="PTHR34989:SF1">
    <property type="entry name" value="PROTEIN HDED"/>
    <property type="match status" value="1"/>
</dbReference>
<dbReference type="EMBL" id="JOSX01000020">
    <property type="protein sequence ID" value="KEK14473.1"/>
    <property type="molecule type" value="Genomic_DNA"/>
</dbReference>
<dbReference type="GeneID" id="77191972"/>
<dbReference type="Proteomes" id="UP000184174">
    <property type="component" value="Unassembled WGS sequence"/>
</dbReference>
<dbReference type="Proteomes" id="UP000194219">
    <property type="component" value="Unassembled WGS sequence"/>
</dbReference>
<dbReference type="EMBL" id="QAZN01000019">
    <property type="protein sequence ID" value="PTV02805.1"/>
    <property type="molecule type" value="Genomic_DNA"/>
</dbReference>
<dbReference type="AlphaFoldDB" id="A0A073JMZ5"/>
<reference evidence="2 12" key="1">
    <citation type="submission" date="2014-06" db="EMBL/GenBank/DDBJ databases">
        <title>Genetic determinant of reutericyclin biosynthesis of Lactobacillus reuteri.</title>
        <authorList>
            <person name="Lin X."/>
            <person name="Duar R."/>
            <person name="Walter J."/>
            <person name="Gaenzle M."/>
        </authorList>
    </citation>
    <scope>NUCLEOTIDE SEQUENCE [LARGE SCALE GENOMIC DNA]</scope>
    <source>
        <strain evidence="2 12">LTH2584</strain>
    </source>
</reference>
<dbReference type="RefSeq" id="WP_003664221.1">
    <property type="nucleotide sequence ID" value="NZ_CAKMAY010000001.1"/>
</dbReference>
<sequence length="174" mass="19841">MFEETKKGFDWFSLIVGVLFIIAGIASFTRPDKTLHFLAIVAGIAFIFRGIYELWFRQRIGRILGESSGWLIFSAILDIILGIIFLFQPGFGVLFIAIIFAIWFILDSITELLSAKFFKEFHRGYYWFIVILAILSLVLGVILLFSPLLSAITVVWLVSTFLIVFGIMKLIQAF</sequence>
<feature type="transmembrane region" description="Helical" evidence="1">
    <location>
        <begin position="125"/>
        <end position="145"/>
    </location>
</feature>
<evidence type="ECO:0000313" key="4">
    <source>
        <dbReference type="EMBL" id="NME23173.1"/>
    </source>
</evidence>
<evidence type="ECO:0000313" key="14">
    <source>
        <dbReference type="Proteomes" id="UP000189795"/>
    </source>
</evidence>
<reference evidence="11" key="11">
    <citation type="submission" date="2019-04" db="EMBL/GenBank/DDBJ databases">
        <authorList>
            <person name="Bisanz J.E."/>
            <person name="Chagwedera N.D."/>
            <person name="Chawla A."/>
            <person name="Turnbaugh P.J."/>
        </authorList>
    </citation>
    <scope>NUCLEOTIDE SEQUENCE</scope>
    <source>
        <strain evidence="11">I8-5</strain>
    </source>
</reference>
<keyword evidence="1" id="KW-0472">Membrane</keyword>
<comment type="caution">
    <text evidence="2">The sequence shown here is derived from an EMBL/GenBank/DDBJ whole genome shotgun (WGS) entry which is preliminary data.</text>
</comment>
<dbReference type="OrthoDB" id="2325981at2"/>
<reference evidence="5 13" key="4">
    <citation type="submission" date="2016-10" db="EMBL/GenBank/DDBJ databases">
        <title>Genome sequence of Lactobacillus reuteri 121, a source of glucan and fructan exopolysaccharides.</title>
        <authorList>
            <person name="Gangoiti J."/>
            <person name="Lammerts Van Bueren A."/>
            <person name="Dijkhuizen L."/>
        </authorList>
    </citation>
    <scope>NUCLEOTIDE SEQUENCE [LARGE SCALE GENOMIC DNA]</scope>
    <source>
        <strain evidence="5 13">121</strain>
    </source>
</reference>
<dbReference type="Proteomes" id="UP000027731">
    <property type="component" value="Unassembled WGS sequence"/>
</dbReference>
<dbReference type="Proteomes" id="UP000194286">
    <property type="component" value="Unassembled WGS sequence"/>
</dbReference>
<dbReference type="GO" id="GO:0005886">
    <property type="term" value="C:plasma membrane"/>
    <property type="evidence" value="ECO:0007669"/>
    <property type="project" value="TreeGrafter"/>
</dbReference>
<reference evidence="6 14" key="5">
    <citation type="submission" date="2017-03" db="EMBL/GenBank/DDBJ databases">
        <title>Antibiotic resistance of probiotic microorganisms.</title>
        <authorList>
            <person name="Sanudo A.I."/>
            <person name="Olivares M."/>
            <person name="Banuelos O."/>
        </authorList>
    </citation>
    <scope>NUCLEOTIDE SEQUENCE [LARGE SCALE GENOMIC DNA]</scope>
    <source>
        <strain evidence="6 14">CECT8605</strain>
    </source>
</reference>
<evidence type="ECO:0000256" key="1">
    <source>
        <dbReference type="SAM" id="Phobius"/>
    </source>
</evidence>
<evidence type="ECO:0000313" key="10">
    <source>
        <dbReference type="EMBL" id="PWT46639.1"/>
    </source>
</evidence>
<evidence type="ECO:0000313" key="7">
    <source>
        <dbReference type="EMBL" id="OTA83511.1"/>
    </source>
</evidence>
<feature type="transmembrane region" description="Helical" evidence="1">
    <location>
        <begin position="93"/>
        <end position="113"/>
    </location>
</feature>
<dbReference type="EMBL" id="JABAFN010000080">
    <property type="protein sequence ID" value="NME23173.1"/>
    <property type="molecule type" value="Genomic_DNA"/>
</dbReference>
<reference evidence="3 19" key="12">
    <citation type="submission" date="2019-11" db="EMBL/GenBank/DDBJ databases">
        <title>Draft genome sequence of 12 host-associated Lactobacillus reuteri rodent strains.</title>
        <authorList>
            <person name="Zhang S."/>
            <person name="Ozcam M."/>
            <person name="Van Pijkeren J.P."/>
        </authorList>
    </citation>
    <scope>NUCLEOTIDE SEQUENCE [LARGE SCALE GENOMIC DNA]</scope>
    <source>
        <strain evidence="3 19">N4I</strain>
    </source>
</reference>
<feature type="transmembrane region" description="Helical" evidence="1">
    <location>
        <begin position="68"/>
        <end position="87"/>
    </location>
</feature>
<protein>
    <submittedName>
        <fullName evidence="2">Membrane protein</fullName>
    </submittedName>
</protein>
<dbReference type="Proteomes" id="UP000189795">
    <property type="component" value="Unassembled WGS sequence"/>
</dbReference>
<dbReference type="InterPro" id="IPR052712">
    <property type="entry name" value="Acid_resist_chaperone_HdeD"/>
</dbReference>
<dbReference type="EMBL" id="MKQH01000012">
    <property type="protein sequence ID" value="OJI11308.1"/>
    <property type="molecule type" value="Genomic_DNA"/>
</dbReference>
<dbReference type="EMBL" id="WJND01000013">
    <property type="protein sequence ID" value="MRG89959.1"/>
    <property type="molecule type" value="Genomic_DNA"/>
</dbReference>
<evidence type="ECO:0000313" key="2">
    <source>
        <dbReference type="EMBL" id="KEK14473.1"/>
    </source>
</evidence>
<dbReference type="Proteomes" id="UP000245866">
    <property type="component" value="Unassembled WGS sequence"/>
</dbReference>
<dbReference type="EMBL" id="SRKR01000003">
    <property type="protein sequence ID" value="TGB12288.1"/>
    <property type="molecule type" value="Genomic_DNA"/>
</dbReference>
<keyword evidence="1" id="KW-1133">Transmembrane helix</keyword>
<evidence type="ECO:0000313" key="3">
    <source>
        <dbReference type="EMBL" id="MRG89959.1"/>
    </source>
</evidence>
<reference evidence="11" key="10">
    <citation type="journal article" date="2019" name="Cell Metab.">
        <title>Nutrient sensing in CD11c cells alters the gut microbiome to regulate food intake and body mass.</title>
        <authorList>
            <person name="Chagwedera N.D."/>
            <person name="Ang Q.Y."/>
            <person name="Bisanz J.E."/>
            <person name="Leong Y.A."/>
            <person name="Ganeshan K."/>
            <person name="Cai J."/>
            <person name="Patterson A.D."/>
            <person name="Turnbaugh P.J."/>
            <person name="Chawla A."/>
        </authorList>
    </citation>
    <scope>NUCLEOTIDE SEQUENCE</scope>
    <source>
        <strain evidence="11">I8-5</strain>
    </source>
</reference>
<evidence type="ECO:0000313" key="12">
    <source>
        <dbReference type="Proteomes" id="UP000027731"/>
    </source>
</evidence>
<dbReference type="EMBL" id="MIMU01000106">
    <property type="protein sequence ID" value="OTA83511.1"/>
    <property type="molecule type" value="Genomic_DNA"/>
</dbReference>
<evidence type="ECO:0000313" key="11">
    <source>
        <dbReference type="EMBL" id="TGB12288.1"/>
    </source>
</evidence>
<dbReference type="EMBL" id="MWVS01000073">
    <property type="protein sequence ID" value="OPG88193.1"/>
    <property type="molecule type" value="Genomic_DNA"/>
</dbReference>
<dbReference type="Proteomes" id="UP000244083">
    <property type="component" value="Unassembled WGS sequence"/>
</dbReference>
<feature type="transmembrane region" description="Helical" evidence="1">
    <location>
        <begin position="12"/>
        <end position="29"/>
    </location>
</feature>
<evidence type="ECO:0000313" key="16">
    <source>
        <dbReference type="Proteomes" id="UP000194286"/>
    </source>
</evidence>
<reference evidence="17" key="8">
    <citation type="submission" date="2018-04" db="EMBL/GenBank/DDBJ databases">
        <title>Draft Genome Sequences of 10 Lactobacillus Species from 22 Commercial Probiotic Products.</title>
        <authorList>
            <person name="Gangiredla J."/>
            <person name="Barnaba T.J."/>
            <person name="Mammel M.K."/>
            <person name="Lacher D.W."/>
            <person name="Elkins C.A."/>
            <person name="Lampel K.A."/>
            <person name="Whitehouse C.A."/>
            <person name="Tartera C."/>
        </authorList>
    </citation>
    <scope>NUCLEOTIDE SEQUENCE [LARGE SCALE GENOMIC DNA]</scope>
    <source>
        <strain evidence="17">DS12_10</strain>
    </source>
</reference>
<evidence type="ECO:0000313" key="9">
    <source>
        <dbReference type="EMBL" id="PTV02805.1"/>
    </source>
</evidence>
<dbReference type="Proteomes" id="UP000460207">
    <property type="component" value="Unassembled WGS sequence"/>
</dbReference>
<feature type="transmembrane region" description="Helical" evidence="1">
    <location>
        <begin position="35"/>
        <end position="56"/>
    </location>
</feature>
<evidence type="ECO:0000313" key="6">
    <source>
        <dbReference type="EMBL" id="OPG88193.1"/>
    </source>
</evidence>
<reference evidence="10" key="9">
    <citation type="submission" date="2018-05" db="EMBL/GenBank/DDBJ databases">
        <authorList>
            <person name="Lanie J.A."/>
            <person name="Ng W.-L."/>
            <person name="Kazmierczak K.M."/>
            <person name="Andrzejewski T.M."/>
            <person name="Davidsen T.M."/>
            <person name="Wayne K.J."/>
            <person name="Tettelin H."/>
            <person name="Glass J.I."/>
            <person name="Rusch D."/>
            <person name="Podicherti R."/>
            <person name="Tsui H.-C.T."/>
            <person name="Winkler M.E."/>
        </authorList>
    </citation>
    <scope>NUCLEOTIDE SEQUENCE</scope>
    <source>
        <strain evidence="10">LR12</strain>
    </source>
</reference>
<organism evidence="2 12">
    <name type="scientific">Limosilactobacillus reuteri</name>
    <name type="common">Lactobacillus reuteri</name>
    <dbReference type="NCBI Taxonomy" id="1598"/>
    <lineage>
        <taxon>Bacteria</taxon>
        <taxon>Bacillati</taxon>
        <taxon>Bacillota</taxon>
        <taxon>Bacilli</taxon>
        <taxon>Lactobacillales</taxon>
        <taxon>Lactobacillaceae</taxon>
        <taxon>Limosilactobacillus</taxon>
    </lineage>
</organism>
<evidence type="ECO:0000313" key="20">
    <source>
        <dbReference type="Proteomes" id="UP000587270"/>
    </source>
</evidence>
<evidence type="ECO:0000313" key="15">
    <source>
        <dbReference type="Proteomes" id="UP000194219"/>
    </source>
</evidence>
<dbReference type="Proteomes" id="UP000587270">
    <property type="component" value="Unassembled WGS sequence"/>
</dbReference>
<reference evidence="9" key="7">
    <citation type="journal article" date="2018" name="Genome Announc.">
        <title>Fifty-Six Draft Genome Sequences of 10 Lactobacillus Species from 22 Commercial Dietary Supplements.</title>
        <authorList>
            <person name="Gangiredla J."/>
            <person name="Barnaba T.J."/>
            <person name="Mammel M.K."/>
            <person name="Lacher D.W."/>
            <person name="Elkins C.A."/>
            <person name="Lampel K.A."/>
            <person name="Whitehouse C.A."/>
            <person name="Tartera C."/>
        </authorList>
    </citation>
    <scope>NUCLEOTIDE SEQUENCE</scope>
    <source>
        <strain evidence="9">DS12_10</strain>
    </source>
</reference>
<dbReference type="InterPro" id="IPR005325">
    <property type="entry name" value="DUF308_memb"/>
</dbReference>
<dbReference type="Pfam" id="PF03729">
    <property type="entry name" value="DUF308"/>
    <property type="match status" value="1"/>
</dbReference>
<name>A0A073JMZ5_LIMRT</name>
<keyword evidence="1" id="KW-0812">Transmembrane</keyword>
<dbReference type="Proteomes" id="UP000297521">
    <property type="component" value="Unassembled WGS sequence"/>
</dbReference>
<gene>
    <name evidence="6" type="ORF">B5D07_06830</name>
    <name evidence="7" type="ORF">BHL82_01435</name>
    <name evidence="8" type="ORF">BHL83_06570</name>
    <name evidence="5" type="ORF">BJI45_01100</name>
    <name evidence="9" type="ORF">DB325_08760</name>
    <name evidence="10" type="ORF">DKZ23_05930</name>
    <name evidence="11" type="ORF">E5F87_02745</name>
    <name evidence="3" type="ORF">GIX76_08180</name>
    <name evidence="4" type="ORF">HF865_10950</name>
    <name evidence="2" type="ORF">LR3_01190</name>
</gene>
<reference evidence="4 20" key="13">
    <citation type="submission" date="2020-04" db="EMBL/GenBank/DDBJ databases">
        <authorList>
            <person name="Hitch T.C.A."/>
            <person name="Wylensek D."/>
            <person name="Clavel T."/>
        </authorList>
    </citation>
    <scope>NUCLEOTIDE SEQUENCE [LARGE SCALE GENOMIC DNA]</scope>
    <source>
        <strain evidence="4 20">WCA-386-APC-4I</strain>
    </source>
</reference>
<evidence type="ECO:0000313" key="8">
    <source>
        <dbReference type="EMBL" id="OTA85032.1"/>
    </source>
</evidence>
<feature type="transmembrane region" description="Helical" evidence="1">
    <location>
        <begin position="151"/>
        <end position="171"/>
    </location>
</feature>
<dbReference type="EMBL" id="QGHS01000062">
    <property type="protein sequence ID" value="PWT46639.1"/>
    <property type="molecule type" value="Genomic_DNA"/>
</dbReference>
<dbReference type="PANTHER" id="PTHR34989">
    <property type="entry name" value="PROTEIN HDED"/>
    <property type="match status" value="1"/>
</dbReference>
<evidence type="ECO:0000313" key="5">
    <source>
        <dbReference type="EMBL" id="OJI11308.1"/>
    </source>
</evidence>
<reference evidence="10 18" key="6">
    <citation type="journal article" date="2018" name="Front. Microbiol.">
        <title>Comparative Genomics of the Herbivore Gut Symbiont Lactobacillus reuteri Reveals Genetic Diversity and Lifestyle Adaptation.</title>
        <authorList>
            <person name="Zhao J."/>
        </authorList>
    </citation>
    <scope>NUCLEOTIDE SEQUENCE [LARGE SCALE GENOMIC DNA]</scope>
    <source>
        <strain evidence="10 18">LR12</strain>
    </source>
</reference>
<evidence type="ECO:0000313" key="18">
    <source>
        <dbReference type="Proteomes" id="UP000245866"/>
    </source>
</evidence>
<accession>A0A073JMZ5</accession>
<evidence type="ECO:0000313" key="19">
    <source>
        <dbReference type="Proteomes" id="UP000460207"/>
    </source>
</evidence>
<dbReference type="EMBL" id="MIMV01000192">
    <property type="protein sequence ID" value="OTA85032.1"/>
    <property type="molecule type" value="Genomic_DNA"/>
</dbReference>
<proteinExistence type="predicted"/>
<evidence type="ECO:0000313" key="17">
    <source>
        <dbReference type="Proteomes" id="UP000244083"/>
    </source>
</evidence>